<protein>
    <recommendedName>
        <fullName evidence="1">GH18 domain-containing protein</fullName>
    </recommendedName>
</protein>
<dbReference type="Gene3D" id="3.10.50.10">
    <property type="match status" value="1"/>
</dbReference>
<proteinExistence type="predicted"/>
<feature type="domain" description="GH18" evidence="1">
    <location>
        <begin position="18"/>
        <end position="381"/>
    </location>
</feature>
<keyword evidence="3" id="KW-1185">Reference proteome</keyword>
<dbReference type="SMART" id="SM00636">
    <property type="entry name" value="Glyco_18"/>
    <property type="match status" value="1"/>
</dbReference>
<dbReference type="RefSeq" id="XP_062793305.1">
    <property type="nucleotide sequence ID" value="XM_062937254.1"/>
</dbReference>
<gene>
    <name evidence="2" type="ORF">IL334_005542</name>
</gene>
<accession>A0ABZ1D3V1</accession>
<dbReference type="Pfam" id="PF00704">
    <property type="entry name" value="Glyco_hydro_18"/>
    <property type="match status" value="1"/>
</dbReference>
<dbReference type="InterPro" id="IPR017853">
    <property type="entry name" value="GH"/>
</dbReference>
<dbReference type="PROSITE" id="PS51910">
    <property type="entry name" value="GH18_2"/>
    <property type="match status" value="1"/>
</dbReference>
<dbReference type="InterPro" id="IPR050314">
    <property type="entry name" value="Glycosyl_Hydrlase_18"/>
</dbReference>
<dbReference type="GeneID" id="87957673"/>
<dbReference type="EMBL" id="CP141887">
    <property type="protein sequence ID" value="WRT68565.1"/>
    <property type="molecule type" value="Genomic_DNA"/>
</dbReference>
<dbReference type="SUPFAM" id="SSF51445">
    <property type="entry name" value="(Trans)glycosidases"/>
    <property type="match status" value="1"/>
</dbReference>
<dbReference type="InterPro" id="IPR029070">
    <property type="entry name" value="Chitinase_insertion_sf"/>
</dbReference>
<dbReference type="InterPro" id="IPR001223">
    <property type="entry name" value="Glyco_hydro18_cat"/>
</dbReference>
<dbReference type="InterPro" id="IPR011583">
    <property type="entry name" value="Chitinase_II/V-like_cat"/>
</dbReference>
<dbReference type="Gene3D" id="3.20.20.80">
    <property type="entry name" value="Glycosidases"/>
    <property type="match status" value="2"/>
</dbReference>
<organism evidence="2 3">
    <name type="scientific">Kwoniella shivajii</name>
    <dbReference type="NCBI Taxonomy" id="564305"/>
    <lineage>
        <taxon>Eukaryota</taxon>
        <taxon>Fungi</taxon>
        <taxon>Dikarya</taxon>
        <taxon>Basidiomycota</taxon>
        <taxon>Agaricomycotina</taxon>
        <taxon>Tremellomycetes</taxon>
        <taxon>Tremellales</taxon>
        <taxon>Cryptococcaceae</taxon>
        <taxon>Kwoniella</taxon>
    </lineage>
</organism>
<dbReference type="PANTHER" id="PTHR11177:SF317">
    <property type="entry name" value="CHITINASE 12-RELATED"/>
    <property type="match status" value="1"/>
</dbReference>
<dbReference type="Proteomes" id="UP001329825">
    <property type="component" value="Chromosome 7"/>
</dbReference>
<name>A0ABZ1D3V1_9TREE</name>
<evidence type="ECO:0000313" key="2">
    <source>
        <dbReference type="EMBL" id="WRT68565.1"/>
    </source>
</evidence>
<evidence type="ECO:0000313" key="3">
    <source>
        <dbReference type="Proteomes" id="UP001329825"/>
    </source>
</evidence>
<sequence>MNRNLLSVGPVSSASGGKKIVGYYDSLFVFYFTSTSFLSPISTDELTSAMLIIDRTAQQYTPSQIPVENLTHLIYRSARVKAATGDIVLGDLYLDTEAFMDDTTHLSTREEDRLILGDGEQLNGILGSLYLLKKRNRNLKVLMSIGSPVGQDSWDIALGALTHLQTAKGLRMLLLELHRGFLRLAVSKRQPDFRYLLCVAIPCDRIQLSFVDLIAFECPALDFWNLKAFDWLFPTTERTEHQARLRGYSAFMFGIEEVVQSLKNFSIPANKIILGIPLHGLAFRSTWGLGYPFSSCVKVDYKLLPLDGAVVIHDDTLVASWSYDKSKRELISYDTPENAAKKAEYINRLSLGGAMFWDLHKDKTLSELSLVRVVKEILGDLEFHPNSLRFRQTEYRSSASIAKLIGMMLCYYYRKSAHEAGRAC</sequence>
<dbReference type="PANTHER" id="PTHR11177">
    <property type="entry name" value="CHITINASE"/>
    <property type="match status" value="1"/>
</dbReference>
<reference evidence="2 3" key="1">
    <citation type="submission" date="2024-01" db="EMBL/GenBank/DDBJ databases">
        <title>Comparative genomics of Cryptococcus and Kwoniella reveals pathogenesis evolution and contrasting modes of karyotype evolution via chromosome fusion or intercentromeric recombination.</title>
        <authorList>
            <person name="Coelho M.A."/>
            <person name="David-Palma M."/>
            <person name="Shea T."/>
            <person name="Bowers K."/>
            <person name="McGinley-Smith S."/>
            <person name="Mohammad A.W."/>
            <person name="Gnirke A."/>
            <person name="Yurkov A.M."/>
            <person name="Nowrousian M."/>
            <person name="Sun S."/>
            <person name="Cuomo C.A."/>
            <person name="Heitman J."/>
        </authorList>
    </citation>
    <scope>NUCLEOTIDE SEQUENCE [LARGE SCALE GENOMIC DNA]</scope>
    <source>
        <strain evidence="2">CBS 11374</strain>
    </source>
</reference>
<dbReference type="SUPFAM" id="SSF54556">
    <property type="entry name" value="Chitinase insertion domain"/>
    <property type="match status" value="1"/>
</dbReference>
<evidence type="ECO:0000259" key="1">
    <source>
        <dbReference type="PROSITE" id="PS51910"/>
    </source>
</evidence>